<comment type="caution">
    <text evidence="2">The sequence shown here is derived from an EMBL/GenBank/DDBJ whole genome shotgun (WGS) entry which is preliminary data.</text>
</comment>
<evidence type="ECO:0000313" key="3">
    <source>
        <dbReference type="Proteomes" id="UP000279968"/>
    </source>
</evidence>
<name>A0A3B0A122_9ACTN</name>
<dbReference type="Pfam" id="PF10901">
    <property type="entry name" value="DUF2690"/>
    <property type="match status" value="1"/>
</dbReference>
<dbReference type="InterPro" id="IPR021224">
    <property type="entry name" value="DUF2690"/>
</dbReference>
<keyword evidence="1" id="KW-0732">Signal</keyword>
<accession>A0A3B0A122</accession>
<feature type="chain" id="PRO_5017361617" evidence="1">
    <location>
        <begin position="29"/>
        <end position="156"/>
    </location>
</feature>
<dbReference type="AlphaFoldDB" id="A0A3B0A122"/>
<organism evidence="2 3">
    <name type="scientific">Micromonospora costi</name>
    <dbReference type="NCBI Taxonomy" id="1530042"/>
    <lineage>
        <taxon>Bacteria</taxon>
        <taxon>Bacillati</taxon>
        <taxon>Actinomycetota</taxon>
        <taxon>Actinomycetes</taxon>
        <taxon>Micromonosporales</taxon>
        <taxon>Micromonosporaceae</taxon>
        <taxon>Micromonospora</taxon>
    </lineage>
</organism>
<sequence length="156" mass="16996">MKSRILRVLAAFMLVTGLAVTAPQPAQAACGYACDGKDAAAYGCGSTITALEKPIIATTYVTGKIELRYSQTCRTVWARIQIWKADYEKGAISWAKAQVIRTSDNKVMGCTNLAWSNVTGSYTCYTPMLNDAGLTSFANAQVYYYNAHLYAETGLY</sequence>
<dbReference type="EMBL" id="RBAN01000004">
    <property type="protein sequence ID" value="RKN53047.1"/>
    <property type="molecule type" value="Genomic_DNA"/>
</dbReference>
<keyword evidence="3" id="KW-1185">Reference proteome</keyword>
<protein>
    <submittedName>
        <fullName evidence="2">DUF2690 domain-containing protein</fullName>
    </submittedName>
</protein>
<dbReference type="Proteomes" id="UP000279968">
    <property type="component" value="Unassembled WGS sequence"/>
</dbReference>
<proteinExistence type="predicted"/>
<evidence type="ECO:0000313" key="2">
    <source>
        <dbReference type="EMBL" id="RKN53047.1"/>
    </source>
</evidence>
<dbReference type="OrthoDB" id="2863790at2"/>
<dbReference type="RefSeq" id="WP_120781986.1">
    <property type="nucleotide sequence ID" value="NZ_JBHLUP010000002.1"/>
</dbReference>
<evidence type="ECO:0000256" key="1">
    <source>
        <dbReference type="SAM" id="SignalP"/>
    </source>
</evidence>
<gene>
    <name evidence="2" type="ORF">D7193_24995</name>
</gene>
<reference evidence="2 3" key="1">
    <citation type="journal article" date="2015" name="Int. J. Syst. Evol. Microbiol.">
        <title>Micromonospora costi sp. nov., isolated from a leaf of Costus speciosus.</title>
        <authorList>
            <person name="Thawai C."/>
        </authorList>
    </citation>
    <scope>NUCLEOTIDE SEQUENCE [LARGE SCALE GENOMIC DNA]</scope>
    <source>
        <strain evidence="2 3">CS1-12</strain>
    </source>
</reference>
<feature type="signal peptide" evidence="1">
    <location>
        <begin position="1"/>
        <end position="28"/>
    </location>
</feature>